<keyword evidence="16" id="KW-1185">Reference proteome</keyword>
<evidence type="ECO:0000256" key="8">
    <source>
        <dbReference type="ARBA" id="ARBA00023014"/>
    </source>
</evidence>
<dbReference type="GO" id="GO:0008720">
    <property type="term" value="F:D-lactate dehydrogenase (NAD+) activity"/>
    <property type="evidence" value="ECO:0007669"/>
    <property type="project" value="TreeGrafter"/>
</dbReference>
<dbReference type="PANTHER" id="PTHR11748">
    <property type="entry name" value="D-LACTATE DEHYDROGENASE"/>
    <property type="match status" value="1"/>
</dbReference>
<evidence type="ECO:0000256" key="7">
    <source>
        <dbReference type="ARBA" id="ARBA00023004"/>
    </source>
</evidence>
<evidence type="ECO:0000256" key="5">
    <source>
        <dbReference type="ARBA" id="ARBA00022827"/>
    </source>
</evidence>
<dbReference type="AlphaFoldDB" id="A0A1Y6BJN0"/>
<evidence type="ECO:0000259" key="14">
    <source>
        <dbReference type="PROSITE" id="PS51387"/>
    </source>
</evidence>
<evidence type="ECO:0000256" key="9">
    <source>
        <dbReference type="ARBA" id="ARBA00039003"/>
    </source>
</evidence>
<dbReference type="PROSITE" id="PS51387">
    <property type="entry name" value="FAD_PCMH"/>
    <property type="match status" value="1"/>
</dbReference>
<dbReference type="GO" id="GO:0051990">
    <property type="term" value="F:(R)-2-hydroxyglutarate dehydrogenase activity"/>
    <property type="evidence" value="ECO:0007669"/>
    <property type="project" value="UniProtKB-EC"/>
</dbReference>
<feature type="domain" description="4Fe-4S ferredoxin-type" evidence="13">
    <location>
        <begin position="649"/>
        <end position="680"/>
    </location>
</feature>
<dbReference type="Pfam" id="PF13183">
    <property type="entry name" value="Fer4_8"/>
    <property type="match status" value="1"/>
</dbReference>
<evidence type="ECO:0000256" key="6">
    <source>
        <dbReference type="ARBA" id="ARBA00023002"/>
    </source>
</evidence>
<feature type="domain" description="FAD-binding PCMH-type" evidence="14">
    <location>
        <begin position="49"/>
        <end position="281"/>
    </location>
</feature>
<evidence type="ECO:0000256" key="12">
    <source>
        <dbReference type="ARBA" id="ARBA00067680"/>
    </source>
</evidence>
<dbReference type="GO" id="GO:0046872">
    <property type="term" value="F:metal ion binding"/>
    <property type="evidence" value="ECO:0007669"/>
    <property type="project" value="UniProtKB-KW"/>
</dbReference>
<dbReference type="PROSITE" id="PS51379">
    <property type="entry name" value="4FE4S_FER_2"/>
    <property type="match status" value="1"/>
</dbReference>
<dbReference type="Pfam" id="PF01565">
    <property type="entry name" value="FAD_binding_4"/>
    <property type="match status" value="1"/>
</dbReference>
<dbReference type="SUPFAM" id="SSF55103">
    <property type="entry name" value="FAD-linked oxidases, C-terminal domain"/>
    <property type="match status" value="1"/>
</dbReference>
<dbReference type="InterPro" id="IPR016164">
    <property type="entry name" value="FAD-linked_Oxase-like_C"/>
</dbReference>
<dbReference type="Pfam" id="PF02913">
    <property type="entry name" value="FAD-oxidase_C"/>
    <property type="match status" value="1"/>
</dbReference>
<reference evidence="16" key="1">
    <citation type="submission" date="2017-04" db="EMBL/GenBank/DDBJ databases">
        <authorList>
            <person name="Varghese N."/>
            <person name="Submissions S."/>
        </authorList>
    </citation>
    <scope>NUCLEOTIDE SEQUENCE [LARGE SCALE GENOMIC DNA]</scope>
    <source>
        <strain evidence="16">RKEM611</strain>
    </source>
</reference>
<dbReference type="PROSITE" id="PS00198">
    <property type="entry name" value="4FE4S_FER_1"/>
    <property type="match status" value="1"/>
</dbReference>
<comment type="similarity">
    <text evidence="11">In the N-terminal section; belongs to the FAD-binding oxidoreductase/transferase type 4 family.</text>
</comment>
<dbReference type="EMBL" id="FWZT01000004">
    <property type="protein sequence ID" value="SMF07239.1"/>
    <property type="molecule type" value="Genomic_DNA"/>
</dbReference>
<dbReference type="OrthoDB" id="9815648at2"/>
<evidence type="ECO:0000256" key="4">
    <source>
        <dbReference type="ARBA" id="ARBA00022723"/>
    </source>
</evidence>
<keyword evidence="5" id="KW-0274">FAD</keyword>
<dbReference type="InterPro" id="IPR016166">
    <property type="entry name" value="FAD-bd_PCMH"/>
</dbReference>
<comment type="catalytic activity">
    <reaction evidence="10">
        <text>(R)-2-hydroxyglutarate + A = 2-oxoglutarate + AH2</text>
        <dbReference type="Rhea" id="RHEA:38295"/>
        <dbReference type="ChEBI" id="CHEBI:13193"/>
        <dbReference type="ChEBI" id="CHEBI:15801"/>
        <dbReference type="ChEBI" id="CHEBI:16810"/>
        <dbReference type="ChEBI" id="CHEBI:17499"/>
        <dbReference type="EC" id="1.1.99.39"/>
    </reaction>
    <physiologicalReaction direction="left-to-right" evidence="10">
        <dbReference type="Rhea" id="RHEA:38296"/>
    </physiologicalReaction>
</comment>
<proteinExistence type="inferred from homology"/>
<dbReference type="SUPFAM" id="SSF56176">
    <property type="entry name" value="FAD-binding/transporter-associated domain-like"/>
    <property type="match status" value="1"/>
</dbReference>
<organism evidence="15 16">
    <name type="scientific">Pseudobacteriovorax antillogorgiicola</name>
    <dbReference type="NCBI Taxonomy" id="1513793"/>
    <lineage>
        <taxon>Bacteria</taxon>
        <taxon>Pseudomonadati</taxon>
        <taxon>Bdellovibrionota</taxon>
        <taxon>Oligoflexia</taxon>
        <taxon>Oligoflexales</taxon>
        <taxon>Pseudobacteriovoracaceae</taxon>
        <taxon>Pseudobacteriovorax</taxon>
    </lineage>
</organism>
<dbReference type="GO" id="GO:0004458">
    <property type="term" value="F:D-lactate dehydrogenase (cytochrome) activity"/>
    <property type="evidence" value="ECO:0007669"/>
    <property type="project" value="TreeGrafter"/>
</dbReference>
<dbReference type="GO" id="GO:0071949">
    <property type="term" value="F:FAD binding"/>
    <property type="evidence" value="ECO:0007669"/>
    <property type="project" value="InterPro"/>
</dbReference>
<evidence type="ECO:0000313" key="16">
    <source>
        <dbReference type="Proteomes" id="UP000192907"/>
    </source>
</evidence>
<evidence type="ECO:0000256" key="11">
    <source>
        <dbReference type="ARBA" id="ARBA00060924"/>
    </source>
</evidence>
<dbReference type="InterPro" id="IPR036318">
    <property type="entry name" value="FAD-bd_PCMH-like_sf"/>
</dbReference>
<keyword evidence="7" id="KW-0408">Iron</keyword>
<evidence type="ECO:0000256" key="10">
    <source>
        <dbReference type="ARBA" id="ARBA00051291"/>
    </source>
</evidence>
<keyword evidence="4" id="KW-0479">Metal-binding</keyword>
<gene>
    <name evidence="15" type="ORF">SAMN06296036_104201</name>
</gene>
<accession>A0A1Y6BJN0</accession>
<evidence type="ECO:0000256" key="3">
    <source>
        <dbReference type="ARBA" id="ARBA00022630"/>
    </source>
</evidence>
<dbReference type="Gene3D" id="3.30.70.2740">
    <property type="match status" value="1"/>
</dbReference>
<evidence type="ECO:0000313" key="15">
    <source>
        <dbReference type="EMBL" id="SMF07239.1"/>
    </source>
</evidence>
<dbReference type="InterPro" id="IPR017900">
    <property type="entry name" value="4Fe4S_Fe_S_CS"/>
</dbReference>
<evidence type="ECO:0000256" key="2">
    <source>
        <dbReference type="ARBA" id="ARBA00022485"/>
    </source>
</evidence>
<dbReference type="STRING" id="1513793.SAMN06296036_104201"/>
<dbReference type="GO" id="GO:0051539">
    <property type="term" value="F:4 iron, 4 sulfur cluster binding"/>
    <property type="evidence" value="ECO:0007669"/>
    <property type="project" value="UniProtKB-KW"/>
</dbReference>
<keyword evidence="2" id="KW-0004">4Fe-4S</keyword>
<comment type="cofactor">
    <cofactor evidence="1">
        <name>FAD</name>
        <dbReference type="ChEBI" id="CHEBI:57692"/>
    </cofactor>
</comment>
<dbReference type="EC" id="1.1.99.39" evidence="9"/>
<dbReference type="Gene3D" id="3.30.465.10">
    <property type="match status" value="1"/>
</dbReference>
<sequence>MIPQLTERDALPTTVRNFFATLQRSSDFKGDLETDWAGRMVASTDNSIYQVIPQGIIYPRDVSDVQLVMSLASGSDYRAITFTARGGGTGTNGQSLTHGVVVDLSRHMNQVLEINLEERWVRVEPGVVLDQLNKDLKPHGYFFAPDLSPSNRATLGGMCNTDACGKGSRIYGKTSNHLLALDLVFSEGTTWSSLPLTAEALAQAKEDEGLVGQIHREVDDIINGHRELIKQRFPKLTRFLTGYNLAHVCDDQGGFNLNYLISGSEGTLAFVTELKLKLTPIPKVKRLILAKYAEFDDSLRAAQVLVEANPAAIETVDDTIVQLARGDVIWDKVGKFFSGPDDHKVKSVNLIEFVGDDEQGVESQVQDLVKVLKDRMGQANQAIGYAIAEGDADIAALWSLRKKGVGLLGNRPGHRRPVPFVEDTVVPPEHLADFITEFRGILDEHGLDYGMFGHVDAGCLHVRPALDLKTEDDERLIRKITDEVKDLVLKYGGVIWGEHGKGLRSEYMPEFFGPELYQDLRRIKGIFDPHNKLNPGKLVTPLNSEDKVVRLDEAPLRGQRDRQIPAPVRDSYDVSINCNGNGACFNFEADDVMCPSYKFTRNRIHSPKGRAGLMREWLRQLSREGYDANAFDGDRGGQRLAPKVDDFSVEVFHAMNGCLSCKACSATCPIKVDIPELKSKFLYRFYTRYRRPLKDKLVAMGERVHSKFVNLPWIYNLGLRIPGFHFLMKHWVGLVDTPQLSSPSYRAQLNHSEIPQLKFSEFDSWQSRDLSRVVIILPDAITGFYEAETFVSSLRVLKRLGYQPVVSEFIENGKGLHVKGFLDEFRQTAKIAHEKIHKLMSLNCPIVGFDPAITLTYREEYRNYGPAGELKVQLLQEFLSKVVSEHGLSLNESKPLILLGHCGETTAVPESGRQWQSIFKSLGLDLQVAKVGCCGMAGAFGHEAEHLEESEGVFNMSWRRKLRDNGAAIFLATGASCRSQVKRFSQQGIDHPLAYLDRQLSHRAKLH</sequence>
<keyword evidence="6" id="KW-0560">Oxidoreductase</keyword>
<protein>
    <recommendedName>
        <fullName evidence="12">D-2-hydroxyglutarate dehydrogenase</fullName>
        <ecNumber evidence="9">1.1.99.39</ecNumber>
    </recommendedName>
</protein>
<dbReference type="InterPro" id="IPR016169">
    <property type="entry name" value="FAD-bd_PCMH_sub2"/>
</dbReference>
<dbReference type="Gene3D" id="1.10.45.10">
    <property type="entry name" value="Vanillyl-alcohol Oxidase, Chain A, domain 4"/>
    <property type="match status" value="1"/>
</dbReference>
<dbReference type="RefSeq" id="WP_132316662.1">
    <property type="nucleotide sequence ID" value="NZ_FWZT01000004.1"/>
</dbReference>
<dbReference type="InterPro" id="IPR006094">
    <property type="entry name" value="Oxid_FAD_bind_N"/>
</dbReference>
<keyword evidence="8" id="KW-0411">Iron-sulfur</keyword>
<dbReference type="InterPro" id="IPR017896">
    <property type="entry name" value="4Fe4S_Fe-S-bd"/>
</dbReference>
<evidence type="ECO:0000259" key="13">
    <source>
        <dbReference type="PROSITE" id="PS51379"/>
    </source>
</evidence>
<keyword evidence="3" id="KW-0285">Flavoprotein</keyword>
<evidence type="ECO:0000256" key="1">
    <source>
        <dbReference type="ARBA" id="ARBA00001974"/>
    </source>
</evidence>
<dbReference type="GO" id="GO:1903457">
    <property type="term" value="P:lactate catabolic process"/>
    <property type="evidence" value="ECO:0007669"/>
    <property type="project" value="TreeGrafter"/>
</dbReference>
<dbReference type="InterPro" id="IPR004113">
    <property type="entry name" value="FAD-bd_oxidored_4_C"/>
</dbReference>
<name>A0A1Y6BJN0_9BACT</name>
<dbReference type="PANTHER" id="PTHR11748:SF119">
    <property type="entry name" value="D-2-HYDROXYGLUTARATE DEHYDROGENASE"/>
    <property type="match status" value="1"/>
</dbReference>
<dbReference type="SUPFAM" id="SSF46548">
    <property type="entry name" value="alpha-helical ferredoxin"/>
    <property type="match status" value="1"/>
</dbReference>
<dbReference type="FunFam" id="3.30.70.2740:FF:000003">
    <property type="entry name" value="Oxidoreductase, FAD-binding, putative"/>
    <property type="match status" value="1"/>
</dbReference>
<dbReference type="InterPro" id="IPR016171">
    <property type="entry name" value="Vanillyl_alc_oxidase_C-sub2"/>
</dbReference>
<dbReference type="Proteomes" id="UP000192907">
    <property type="component" value="Unassembled WGS sequence"/>
</dbReference>